<dbReference type="PANTHER" id="PTHR12436">
    <property type="entry name" value="80 KDA MCM3-ASSOCIATED PROTEIN"/>
    <property type="match status" value="1"/>
</dbReference>
<feature type="compositionally biased region" description="Low complexity" evidence="2">
    <location>
        <begin position="691"/>
        <end position="705"/>
    </location>
</feature>
<dbReference type="Pfam" id="PF03399">
    <property type="entry name" value="SAC3_GANP"/>
    <property type="match status" value="1"/>
</dbReference>
<feature type="domain" description="SAC3/GANP/THP3 conserved" evidence="3">
    <location>
        <begin position="68"/>
        <end position="362"/>
    </location>
</feature>
<dbReference type="InParanoid" id="G4T6D6"/>
<evidence type="ECO:0000256" key="2">
    <source>
        <dbReference type="SAM" id="MobiDB-lite"/>
    </source>
</evidence>
<keyword evidence="1" id="KW-0175">Coiled coil</keyword>
<dbReference type="GO" id="GO:0005737">
    <property type="term" value="C:cytoplasm"/>
    <property type="evidence" value="ECO:0007669"/>
    <property type="project" value="TreeGrafter"/>
</dbReference>
<name>G4T6D6_SERID</name>
<feature type="compositionally biased region" description="Pro residues" evidence="2">
    <location>
        <begin position="599"/>
        <end position="618"/>
    </location>
</feature>
<dbReference type="eggNOG" id="KOG1860">
    <property type="taxonomic scope" value="Eukaryota"/>
</dbReference>
<dbReference type="InterPro" id="IPR045107">
    <property type="entry name" value="SAC3/GANP/THP3"/>
</dbReference>
<dbReference type="STRING" id="1109443.G4T6D6"/>
<proteinExistence type="predicted"/>
<dbReference type="GO" id="GO:0070390">
    <property type="term" value="C:transcription export complex 2"/>
    <property type="evidence" value="ECO:0007669"/>
    <property type="project" value="TreeGrafter"/>
</dbReference>
<comment type="caution">
    <text evidence="4">The sequence shown here is derived from an EMBL/GenBank/DDBJ whole genome shotgun (WGS) entry which is preliminary data.</text>
</comment>
<dbReference type="EMBL" id="CAFZ01000007">
    <property type="protein sequence ID" value="CCA66892.1"/>
    <property type="molecule type" value="Genomic_DNA"/>
</dbReference>
<dbReference type="OrthoDB" id="264795at2759"/>
<feature type="compositionally biased region" description="Polar residues" evidence="2">
    <location>
        <begin position="623"/>
        <end position="635"/>
    </location>
</feature>
<feature type="coiled-coil region" evidence="1">
    <location>
        <begin position="192"/>
        <end position="219"/>
    </location>
</feature>
<accession>G4T6D6</accession>
<evidence type="ECO:0000313" key="5">
    <source>
        <dbReference type="Proteomes" id="UP000007148"/>
    </source>
</evidence>
<feature type="region of interest" description="Disordered" evidence="2">
    <location>
        <begin position="723"/>
        <end position="748"/>
    </location>
</feature>
<dbReference type="PANTHER" id="PTHR12436:SF3">
    <property type="entry name" value="GERMINAL-CENTER ASSOCIATED NUCLEAR PROTEIN"/>
    <property type="match status" value="1"/>
</dbReference>
<sequence>MADVDSRKERFQGQSYEHEDDAALYKRYMKVAATSQMKQERDSDKLDSPTSKISLEDAVDIVGTCDMMCPEFESLQRYFERNLDHYEKSPTGGYDRSLMVMQYARAAAGNTLPPSEDIRPPPILRATIDYLFDKVMVEHGIEPTHNFLWNRTRAVRSDLTRQRDHSPDAIYCLERIVRYHILALHLVCRGEVQAETMEIEQLKKTLQSLMEVYHDARVQYTSPHEAEFRAYYILMHIRSRHAPFTLRSLPPSIYNSTTLQWALTLRFTLTRNTNGADEHNSDVTQMEYAGFFELLTHPDTSYLSACLLESHFDDIRRQICLMLGLTLKNSSRIVPIAGFRRLLHLDTEEDAVGWTSHLRWNLTADGFVEIPHSRREEILLPPIATATPFPRPKSQLVDAKRPVLNSSTGFFPGAIDSLITKAATTDAQQLALASLPRQRRPRLKPTTSIQYPLAGITVQPNSVSPFSWPPPQVVPTSKTSNIESFSTQSMNHATPKPVSNPFGTRLSGSAQQVPPPAPQTYSAFGIARAQPQTAVRSAFGALQEQSKPPAPFPSFSFPSAPPKPFIPIASTTNAAVLPAPSSSVFSFAPTPQRAGTRAPEPPPTTFVPPVISGPPPSAVLPSAFQSSQTSLSQIPATGPVSTPRPPSPAEDGADDDPTIPTVPQPTITSPIAITRLEQPPQHPEEQERPKPLSFAPSLSTSSSFTGLITDTNSALTKHVVPREGPRRHLSDGYISGESSIRPPSTRGDEQDIIERPIHEPLSKTASLVSSANDSDIIDLGPFSEHRIDLDRNHISSLKSFVDKWRDTSSRSPDRGQDPQDILEKAEEMATQLPLGSHLGNTWRTSQKPVAKKRITEELDATQTFMMAEKKADDRLQVWAPKTFARLLTQTAKRRAPNRELPPGWQIWVSFVPHGSSSAEWLKIKLAGEANASDLSRIIAGPAPTEDHVAAPGLLVLHIEPGEWDENLRRAQELIDCLPDDSPYVPGLLLVMIAPRGHSMIPPTWISKLDRIVESVVLDRRAAIFNDMDSAHGLEATLNTHLEELKFDVEGRAPRLPLGDLVSEYMNWWNVEFEFGSEQALYPDVDLDITLLVISVLMSGLDEFLRQISLQCTTPTVGVPFNDFQSRRNLEGACLELLAYLKKIGGSFRRFPTTPAAIIQDPEIIFQLVSRIAFTVKALVLLRSDTLQPRPGLKRPLLEKLGREFNAKLEKELISVDRSSLRYSAPANISSTPIVASNLKRKRQSSTYTNGVATSSTSAFVGQPTSPSTAAPKRSRITIEKIARPASPVRMSFKVQMAKARLDLKVVQAVDLEKYSGEDELAAARAKVLSALAQPLIETVLKASIPSEQDVIECRAAIELMDGVQEPVLKHLSQNFVLARLINKLSALNEWPGSVEYRGLVSAASRLADHLDY</sequence>
<dbReference type="HOGENOM" id="CLU_253589_0_0_1"/>
<evidence type="ECO:0000313" key="4">
    <source>
        <dbReference type="EMBL" id="CCA66892.1"/>
    </source>
</evidence>
<organism evidence="4 5">
    <name type="scientific">Serendipita indica (strain DSM 11827)</name>
    <name type="common">Root endophyte fungus</name>
    <name type="synonym">Piriformospora indica</name>
    <dbReference type="NCBI Taxonomy" id="1109443"/>
    <lineage>
        <taxon>Eukaryota</taxon>
        <taxon>Fungi</taxon>
        <taxon>Dikarya</taxon>
        <taxon>Basidiomycota</taxon>
        <taxon>Agaricomycotina</taxon>
        <taxon>Agaricomycetes</taxon>
        <taxon>Sebacinales</taxon>
        <taxon>Serendipitaceae</taxon>
        <taxon>Serendipita</taxon>
    </lineage>
</organism>
<dbReference type="Proteomes" id="UP000007148">
    <property type="component" value="Unassembled WGS sequence"/>
</dbReference>
<dbReference type="Gene3D" id="1.25.40.990">
    <property type="match status" value="1"/>
</dbReference>
<feature type="region of interest" description="Disordered" evidence="2">
    <location>
        <begin position="678"/>
        <end position="706"/>
    </location>
</feature>
<reference evidence="4 5" key="1">
    <citation type="journal article" date="2011" name="PLoS Pathog.">
        <title>Endophytic Life Strategies Decoded by Genome and Transcriptome Analyses of the Mutualistic Root Symbiont Piriformospora indica.</title>
        <authorList>
            <person name="Zuccaro A."/>
            <person name="Lahrmann U."/>
            <person name="Guldener U."/>
            <person name="Langen G."/>
            <person name="Pfiffi S."/>
            <person name="Biedenkopf D."/>
            <person name="Wong P."/>
            <person name="Samans B."/>
            <person name="Grimm C."/>
            <person name="Basiewicz M."/>
            <person name="Murat C."/>
            <person name="Martin F."/>
            <person name="Kogel K.H."/>
        </authorList>
    </citation>
    <scope>NUCLEOTIDE SEQUENCE [LARGE SCALE GENOMIC DNA]</scope>
    <source>
        <strain evidence="4 5">DSM 11827</strain>
    </source>
</reference>
<feature type="region of interest" description="Disordered" evidence="2">
    <location>
        <begin position="587"/>
        <end position="666"/>
    </location>
</feature>
<keyword evidence="5" id="KW-1185">Reference proteome</keyword>
<dbReference type="GO" id="GO:0006406">
    <property type="term" value="P:mRNA export from nucleus"/>
    <property type="evidence" value="ECO:0007669"/>
    <property type="project" value="TreeGrafter"/>
</dbReference>
<protein>
    <submittedName>
        <fullName evidence="4">Related to SAC3 family protein 1-Schizosaccharomyces pombe</fullName>
    </submittedName>
</protein>
<evidence type="ECO:0000256" key="1">
    <source>
        <dbReference type="SAM" id="Coils"/>
    </source>
</evidence>
<dbReference type="InterPro" id="IPR005062">
    <property type="entry name" value="SAC3/GANP/THP3_conserved"/>
</dbReference>
<gene>
    <name evidence="4" type="ORF">PIIN_00731</name>
</gene>
<evidence type="ECO:0000259" key="3">
    <source>
        <dbReference type="Pfam" id="PF03399"/>
    </source>
</evidence>